<dbReference type="InterPro" id="IPR027417">
    <property type="entry name" value="P-loop_NTPase"/>
</dbReference>
<protein>
    <recommendedName>
        <fullName evidence="4">G domain-containing protein</fullName>
    </recommendedName>
</protein>
<feature type="coiled-coil region" evidence="1">
    <location>
        <begin position="196"/>
        <end position="223"/>
    </location>
</feature>
<dbReference type="EMBL" id="JAGHQM010000597">
    <property type="protein sequence ID" value="KAH0559438.1"/>
    <property type="molecule type" value="Genomic_DNA"/>
</dbReference>
<dbReference type="AlphaFoldDB" id="A0A9P8RPS7"/>
<keyword evidence="1" id="KW-0175">Coiled coil</keyword>
<keyword evidence="3" id="KW-1185">Reference proteome</keyword>
<sequence length="403" mass="45793">MDDSLTQQNYINTAIWILGTSSVTMHTIEHSGRKVHLIDTPGFDDTYRPLADTLHEIAFWLTKAYKLDIKLSGIVYLHNISTPRLHGSGMKSLSLFKKMCGVQSFSGIVLATTMWHTVSQDVGNARQRELANTPRFWGEMKSAESLIYAHSAGRTSAMAIINHIVIKDRRLVLDIQREMVDEGKPTNETGAGREFIQISVEEVRNLERQMGELLRESRAIVKQNRGRNGAALRSEYRQIKEDIRTRNRSIESIHTSLDQLHEEWEQRIKDEMASLERETSDIKQRINLKRQEVELAKKEYQAKLKNSAHAQKVAKRTDVSLRHNPTTAYPAAADEDFLLRYQAEAIAQERELQALIRQRSDYRMLQERKIAAFDMFLSTAGVTFGGISAGATLLPLVGACVIM</sequence>
<dbReference type="Proteomes" id="UP000750711">
    <property type="component" value="Unassembled WGS sequence"/>
</dbReference>
<reference evidence="2" key="1">
    <citation type="submission" date="2021-03" db="EMBL/GenBank/DDBJ databases">
        <title>Comparative genomics and phylogenomic investigation of the class Geoglossomycetes provide insights into ecological specialization and systematics.</title>
        <authorList>
            <person name="Melie T."/>
            <person name="Pirro S."/>
            <person name="Miller A.N."/>
            <person name="Quandt A."/>
        </authorList>
    </citation>
    <scope>NUCLEOTIDE SEQUENCE</scope>
    <source>
        <strain evidence="2">CAQ_001_2017</strain>
    </source>
</reference>
<comment type="caution">
    <text evidence="2">The sequence shown here is derived from an EMBL/GenBank/DDBJ whole genome shotgun (WGS) entry which is preliminary data.</text>
</comment>
<dbReference type="Gene3D" id="3.40.50.300">
    <property type="entry name" value="P-loop containing nucleotide triphosphate hydrolases"/>
    <property type="match status" value="1"/>
</dbReference>
<feature type="coiled-coil region" evidence="1">
    <location>
        <begin position="261"/>
        <end position="303"/>
    </location>
</feature>
<dbReference type="SUPFAM" id="SSF52540">
    <property type="entry name" value="P-loop containing nucleoside triphosphate hydrolases"/>
    <property type="match status" value="1"/>
</dbReference>
<accession>A0A9P8RPS7</accession>
<organism evidence="2 3">
    <name type="scientific">Trichoglossum hirsutum</name>
    <dbReference type="NCBI Taxonomy" id="265104"/>
    <lineage>
        <taxon>Eukaryota</taxon>
        <taxon>Fungi</taxon>
        <taxon>Dikarya</taxon>
        <taxon>Ascomycota</taxon>
        <taxon>Pezizomycotina</taxon>
        <taxon>Geoglossomycetes</taxon>
        <taxon>Geoglossales</taxon>
        <taxon>Geoglossaceae</taxon>
        <taxon>Trichoglossum</taxon>
    </lineage>
</organism>
<evidence type="ECO:0000313" key="3">
    <source>
        <dbReference type="Proteomes" id="UP000750711"/>
    </source>
</evidence>
<evidence type="ECO:0008006" key="4">
    <source>
        <dbReference type="Google" id="ProtNLM"/>
    </source>
</evidence>
<evidence type="ECO:0000313" key="2">
    <source>
        <dbReference type="EMBL" id="KAH0559438.1"/>
    </source>
</evidence>
<evidence type="ECO:0000256" key="1">
    <source>
        <dbReference type="SAM" id="Coils"/>
    </source>
</evidence>
<gene>
    <name evidence="2" type="ORF">GP486_004044</name>
</gene>
<proteinExistence type="predicted"/>
<name>A0A9P8RPS7_9PEZI</name>